<organism evidence="12 13">
    <name type="scientific">Pasteurella testudinis DSM 23072</name>
    <dbReference type="NCBI Taxonomy" id="1122938"/>
    <lineage>
        <taxon>Bacteria</taxon>
        <taxon>Pseudomonadati</taxon>
        <taxon>Pseudomonadota</taxon>
        <taxon>Gammaproteobacteria</taxon>
        <taxon>Pasteurellales</taxon>
        <taxon>Pasteurellaceae</taxon>
        <taxon>Pasteurella</taxon>
    </lineage>
</organism>
<dbReference type="InterPro" id="IPR014718">
    <property type="entry name" value="GH-type_carb-bd"/>
</dbReference>
<dbReference type="EC" id="5.1.3.3" evidence="4 8"/>
<dbReference type="Pfam" id="PF01263">
    <property type="entry name" value="Aldose_epim"/>
    <property type="match status" value="1"/>
</dbReference>
<dbReference type="SUPFAM" id="SSF74650">
    <property type="entry name" value="Galactose mutarotase-like"/>
    <property type="match status" value="1"/>
</dbReference>
<dbReference type="RefSeq" id="WP_084258082.1">
    <property type="nucleotide sequence ID" value="NZ_FWWV01000068.1"/>
</dbReference>
<dbReference type="GO" id="GO:0005737">
    <property type="term" value="C:cytoplasm"/>
    <property type="evidence" value="ECO:0007669"/>
    <property type="project" value="TreeGrafter"/>
</dbReference>
<evidence type="ECO:0000256" key="11">
    <source>
        <dbReference type="PIRSR" id="PIRSR005096-3"/>
    </source>
</evidence>
<name>A0A1W1VA42_9PAST</name>
<comment type="pathway">
    <text evidence="2 8">Carbohydrate metabolism; hexose metabolism.</text>
</comment>
<proteinExistence type="inferred from homology"/>
<dbReference type="InterPro" id="IPR013458">
    <property type="entry name" value="Ald_epimerase_bac"/>
</dbReference>
<feature type="binding site" evidence="11">
    <location>
        <begin position="176"/>
        <end position="178"/>
    </location>
    <ligand>
        <name>beta-D-galactose</name>
        <dbReference type="ChEBI" id="CHEBI:27667"/>
    </ligand>
</feature>
<evidence type="ECO:0000256" key="4">
    <source>
        <dbReference type="ARBA" id="ARBA00013185"/>
    </source>
</evidence>
<comment type="similarity">
    <text evidence="3 8">Belongs to the aldose epimerase family.</text>
</comment>
<sequence>MISIKREEVAPDGKPFQVVEISNANGMKIRLSDWGATWLSCRIPVKQQLREVVLGCESVAQHIAQSAYLGASVGRFANRIANAEFILNGKRYSLDANQQGKHQLHGGSSGFAQQRWTITDQQHDSVQFSLFSADGDQGFPGNVDAKVRFGLRADNAVLVEYSALSDQDTPLNLTNHAYFNLDGESADQSILQHRLKLQADYYLPVDNAGIPNAPLKRVENSGFDFRQTKLIAQDFLQDQDQKTVAGYDHAFLLASQGIGAEAQAELISGNGDLSLKVFTDQPAIQVYSGNFLAGTPNRTCGVYANHAGIALETQALPDTPNHPEWFKYGGISKAGEPYKKTTLFLFASR</sequence>
<evidence type="ECO:0000313" key="12">
    <source>
        <dbReference type="EMBL" id="SMB90083.1"/>
    </source>
</evidence>
<gene>
    <name evidence="12" type="ORF">SAMN05660772_01457</name>
</gene>
<evidence type="ECO:0000256" key="7">
    <source>
        <dbReference type="ARBA" id="ARBA00023277"/>
    </source>
</evidence>
<dbReference type="AlphaFoldDB" id="A0A1W1VA42"/>
<dbReference type="NCBIfam" id="NF008277">
    <property type="entry name" value="PRK11055.1"/>
    <property type="match status" value="1"/>
</dbReference>
<feature type="active site" description="Proton donor" evidence="9">
    <location>
        <position position="176"/>
    </location>
</feature>
<evidence type="ECO:0000313" key="13">
    <source>
        <dbReference type="Proteomes" id="UP000192408"/>
    </source>
</evidence>
<protein>
    <recommendedName>
        <fullName evidence="5 8">Aldose 1-epimerase</fullName>
        <ecNumber evidence="4 8">5.1.3.3</ecNumber>
    </recommendedName>
</protein>
<dbReference type="NCBIfam" id="TIGR02636">
    <property type="entry name" value="galM_Leloir"/>
    <property type="match status" value="1"/>
</dbReference>
<dbReference type="GO" id="GO:0030246">
    <property type="term" value="F:carbohydrate binding"/>
    <property type="evidence" value="ECO:0007669"/>
    <property type="project" value="InterPro"/>
</dbReference>
<feature type="binding site" evidence="11">
    <location>
        <begin position="78"/>
        <end position="79"/>
    </location>
    <ligand>
        <name>beta-D-galactose</name>
        <dbReference type="ChEBI" id="CHEBI:27667"/>
    </ligand>
</feature>
<dbReference type="InterPro" id="IPR018052">
    <property type="entry name" value="Ald1_epimerase_CS"/>
</dbReference>
<comment type="catalytic activity">
    <reaction evidence="1 8">
        <text>alpha-D-glucose = beta-D-glucose</text>
        <dbReference type="Rhea" id="RHEA:10264"/>
        <dbReference type="ChEBI" id="CHEBI:15903"/>
        <dbReference type="ChEBI" id="CHEBI:17925"/>
        <dbReference type="EC" id="5.1.3.3"/>
    </reaction>
</comment>
<keyword evidence="13" id="KW-1185">Reference proteome</keyword>
<dbReference type="GO" id="GO:0006006">
    <property type="term" value="P:glucose metabolic process"/>
    <property type="evidence" value="ECO:0007669"/>
    <property type="project" value="TreeGrafter"/>
</dbReference>
<dbReference type="PANTHER" id="PTHR10091">
    <property type="entry name" value="ALDOSE-1-EPIMERASE"/>
    <property type="match status" value="1"/>
</dbReference>
<dbReference type="CDD" id="cd09019">
    <property type="entry name" value="galactose_mutarotase_like"/>
    <property type="match status" value="1"/>
</dbReference>
<feature type="binding site" evidence="10">
    <location>
        <position position="248"/>
    </location>
    <ligand>
        <name>beta-D-galactose</name>
        <dbReference type="ChEBI" id="CHEBI:27667"/>
    </ligand>
</feature>
<evidence type="ECO:0000256" key="3">
    <source>
        <dbReference type="ARBA" id="ARBA00006206"/>
    </source>
</evidence>
<evidence type="ECO:0000256" key="5">
    <source>
        <dbReference type="ARBA" id="ARBA00014165"/>
    </source>
</evidence>
<dbReference type="GO" id="GO:0033499">
    <property type="term" value="P:galactose catabolic process via UDP-galactose, Leloir pathway"/>
    <property type="evidence" value="ECO:0007669"/>
    <property type="project" value="TreeGrafter"/>
</dbReference>
<dbReference type="Gene3D" id="2.70.98.10">
    <property type="match status" value="1"/>
</dbReference>
<dbReference type="GO" id="GO:0004034">
    <property type="term" value="F:aldose 1-epimerase activity"/>
    <property type="evidence" value="ECO:0007669"/>
    <property type="project" value="UniProtKB-EC"/>
</dbReference>
<dbReference type="STRING" id="1122938.SAMN05660772_01457"/>
<reference evidence="13" key="1">
    <citation type="submission" date="2017-04" db="EMBL/GenBank/DDBJ databases">
        <authorList>
            <person name="Varghese N."/>
            <person name="Submissions S."/>
        </authorList>
    </citation>
    <scope>NUCLEOTIDE SEQUENCE [LARGE SCALE GENOMIC DNA]</scope>
    <source>
        <strain evidence="13">DSM 23072</strain>
    </source>
</reference>
<dbReference type="InterPro" id="IPR047215">
    <property type="entry name" value="Galactose_mutarotase-like"/>
</dbReference>
<dbReference type="Proteomes" id="UP000192408">
    <property type="component" value="Unassembled WGS sequence"/>
</dbReference>
<evidence type="ECO:0000256" key="10">
    <source>
        <dbReference type="PIRSR" id="PIRSR005096-2"/>
    </source>
</evidence>
<keyword evidence="7 8" id="KW-0119">Carbohydrate metabolism</keyword>
<dbReference type="EMBL" id="FWWV01000068">
    <property type="protein sequence ID" value="SMB90083.1"/>
    <property type="molecule type" value="Genomic_DNA"/>
</dbReference>
<evidence type="ECO:0000256" key="9">
    <source>
        <dbReference type="PIRSR" id="PIRSR005096-1"/>
    </source>
</evidence>
<dbReference type="InterPro" id="IPR015443">
    <property type="entry name" value="Aldose_1-epimerase"/>
</dbReference>
<dbReference type="InterPro" id="IPR011013">
    <property type="entry name" value="Gal_mutarotase_sf_dom"/>
</dbReference>
<evidence type="ECO:0000256" key="8">
    <source>
        <dbReference type="PIRNR" id="PIRNR005096"/>
    </source>
</evidence>
<dbReference type="PIRSF" id="PIRSF005096">
    <property type="entry name" value="GALM"/>
    <property type="match status" value="1"/>
</dbReference>
<accession>A0A1W1VA42</accession>
<dbReference type="PROSITE" id="PS00545">
    <property type="entry name" value="ALDOSE_1_EPIMERASE"/>
    <property type="match status" value="1"/>
</dbReference>
<feature type="active site" description="Proton acceptor" evidence="9">
    <location>
        <position position="312"/>
    </location>
</feature>
<evidence type="ECO:0000256" key="1">
    <source>
        <dbReference type="ARBA" id="ARBA00001614"/>
    </source>
</evidence>
<evidence type="ECO:0000256" key="6">
    <source>
        <dbReference type="ARBA" id="ARBA00023235"/>
    </source>
</evidence>
<keyword evidence="6 8" id="KW-0413">Isomerase</keyword>
<dbReference type="UniPathway" id="UPA00242"/>
<evidence type="ECO:0000256" key="2">
    <source>
        <dbReference type="ARBA" id="ARBA00005028"/>
    </source>
</evidence>
<dbReference type="InterPro" id="IPR008183">
    <property type="entry name" value="Aldose_1/G6P_1-epimerase"/>
</dbReference>
<dbReference type="PANTHER" id="PTHR10091:SF0">
    <property type="entry name" value="GALACTOSE MUTAROTASE"/>
    <property type="match status" value="1"/>
</dbReference>